<dbReference type="EMBL" id="RBWV01000013">
    <property type="protein sequence ID" value="RKS72619.1"/>
    <property type="molecule type" value="Genomic_DNA"/>
</dbReference>
<evidence type="ECO:0008006" key="5">
    <source>
        <dbReference type="Google" id="ProtNLM"/>
    </source>
</evidence>
<name>A0A420XMX0_9ACTN</name>
<dbReference type="OrthoDB" id="3425969at2"/>
<keyword evidence="2" id="KW-0472">Membrane</keyword>
<evidence type="ECO:0000256" key="2">
    <source>
        <dbReference type="SAM" id="Phobius"/>
    </source>
</evidence>
<sequence length="327" mass="34557">MTTQTALDRLAAQRPVPALPDVHARQRLLTEVLARPQEPAVVPPLRSRPRGRTLLAGGLVAAAVAAAVVVPATFPGSSAPTTAAAYAATPPVLAFSGERGTDERAGSLLRELAEVAARQPAPTGAGRFSFVESRGWYLDLELHSDGTTTGGVDPVLRRSWIASDGSGRAEETRAGAELRDDYGPGGLSGPQELSTDVPTLARQLREEGGFYGTPSWLDAVAEVWKRQVVTPGVQAAMLRVLALQQDLVVLGDGTDRLGRPGVALATESDYSGLRTRYVLVVSRSTGALLDFEQVALEAGRMPVRAPATTSYTAWVRSGFTSTTHQEP</sequence>
<keyword evidence="2" id="KW-1133">Transmembrane helix</keyword>
<keyword evidence="4" id="KW-1185">Reference proteome</keyword>
<reference evidence="3 4" key="1">
    <citation type="submission" date="2018-10" db="EMBL/GenBank/DDBJ databases">
        <title>Genomic Encyclopedia of Archaeal and Bacterial Type Strains, Phase II (KMG-II): from individual species to whole genera.</title>
        <authorList>
            <person name="Goeker M."/>
        </authorList>
    </citation>
    <scope>NUCLEOTIDE SEQUENCE [LARGE SCALE GENOMIC DNA]</scope>
    <source>
        <strain evidence="3 4">RP-AC37</strain>
    </source>
</reference>
<dbReference type="InParanoid" id="A0A420XMX0"/>
<feature type="compositionally biased region" description="Basic and acidic residues" evidence="1">
    <location>
        <begin position="167"/>
        <end position="182"/>
    </location>
</feature>
<proteinExistence type="predicted"/>
<dbReference type="NCBIfam" id="NF038083">
    <property type="entry name" value="CU044_5270_fam"/>
    <property type="match status" value="1"/>
</dbReference>
<evidence type="ECO:0000256" key="1">
    <source>
        <dbReference type="SAM" id="MobiDB-lite"/>
    </source>
</evidence>
<dbReference type="RefSeq" id="WP_121194135.1">
    <property type="nucleotide sequence ID" value="NZ_RBWV01000013.1"/>
</dbReference>
<dbReference type="Proteomes" id="UP000281955">
    <property type="component" value="Unassembled WGS sequence"/>
</dbReference>
<dbReference type="InterPro" id="IPR047789">
    <property type="entry name" value="CU044_5270-like"/>
</dbReference>
<evidence type="ECO:0000313" key="4">
    <source>
        <dbReference type="Proteomes" id="UP000281955"/>
    </source>
</evidence>
<dbReference type="AlphaFoldDB" id="A0A420XMX0"/>
<feature type="transmembrane region" description="Helical" evidence="2">
    <location>
        <begin position="54"/>
        <end position="74"/>
    </location>
</feature>
<evidence type="ECO:0000313" key="3">
    <source>
        <dbReference type="EMBL" id="RKS72619.1"/>
    </source>
</evidence>
<feature type="region of interest" description="Disordered" evidence="1">
    <location>
        <begin position="164"/>
        <end position="194"/>
    </location>
</feature>
<accession>A0A420XMX0</accession>
<keyword evidence="2" id="KW-0812">Transmembrane</keyword>
<organism evidence="3 4">
    <name type="scientific">Motilibacter peucedani</name>
    <dbReference type="NCBI Taxonomy" id="598650"/>
    <lineage>
        <taxon>Bacteria</taxon>
        <taxon>Bacillati</taxon>
        <taxon>Actinomycetota</taxon>
        <taxon>Actinomycetes</taxon>
        <taxon>Motilibacterales</taxon>
        <taxon>Motilibacteraceae</taxon>
        <taxon>Motilibacter</taxon>
    </lineage>
</organism>
<protein>
    <recommendedName>
        <fullName evidence="5">CU044_5270 family protein</fullName>
    </recommendedName>
</protein>
<comment type="caution">
    <text evidence="3">The sequence shown here is derived from an EMBL/GenBank/DDBJ whole genome shotgun (WGS) entry which is preliminary data.</text>
</comment>
<gene>
    <name evidence="3" type="ORF">CLV35_2866</name>
</gene>